<dbReference type="Pfam" id="PF09500">
    <property type="entry name" value="YiiD_C"/>
    <property type="match status" value="1"/>
</dbReference>
<protein>
    <submittedName>
        <fullName evidence="2">Thioesterase domain-containing protein</fullName>
    </submittedName>
</protein>
<reference evidence="2" key="1">
    <citation type="submission" date="2022-06" db="EMBL/GenBank/DDBJ databases">
        <title>Devosia sp. XJ19-45 genome assembly.</title>
        <authorList>
            <person name="Li B."/>
            <person name="Cai M."/>
            <person name="Nie G."/>
            <person name="Li W."/>
        </authorList>
    </citation>
    <scope>NUCLEOTIDE SEQUENCE</scope>
    <source>
        <strain evidence="2">XJ19-45</strain>
    </source>
</reference>
<dbReference type="SUPFAM" id="SSF54637">
    <property type="entry name" value="Thioesterase/thiol ester dehydrase-isomerase"/>
    <property type="match status" value="1"/>
</dbReference>
<dbReference type="Proteomes" id="UP001060275">
    <property type="component" value="Unassembled WGS sequence"/>
</dbReference>
<evidence type="ECO:0000313" key="3">
    <source>
        <dbReference type="Proteomes" id="UP001060275"/>
    </source>
</evidence>
<organism evidence="2 3">
    <name type="scientific">Devosia ureilytica</name>
    <dbReference type="NCBI Taxonomy" id="2952754"/>
    <lineage>
        <taxon>Bacteria</taxon>
        <taxon>Pseudomonadati</taxon>
        <taxon>Pseudomonadota</taxon>
        <taxon>Alphaproteobacteria</taxon>
        <taxon>Hyphomicrobiales</taxon>
        <taxon>Devosiaceae</taxon>
        <taxon>Devosia</taxon>
    </lineage>
</organism>
<keyword evidence="3" id="KW-1185">Reference proteome</keyword>
<dbReference type="EMBL" id="JAMWDU010000001">
    <property type="protein sequence ID" value="MCP8885721.1"/>
    <property type="molecule type" value="Genomic_DNA"/>
</dbReference>
<dbReference type="InterPro" id="IPR029069">
    <property type="entry name" value="HotDog_dom_sf"/>
</dbReference>
<feature type="domain" description="Thioesterase putative" evidence="1">
    <location>
        <begin position="5"/>
        <end position="143"/>
    </location>
</feature>
<sequence>MTPAALADFLHEHIPLSRAMNVTAVRASVEEVVLEAPLEPNINVHGTMFGGSAATLGLLAAWSVLHLRLEAEGISNQLVIHRTEMEYLKPIAGTAQAVARLEGADWASFLHTLDRRGKARLKVNAALVFNGEPAARLAGEFVAILER</sequence>
<comment type="caution">
    <text evidence="2">The sequence shown here is derived from an EMBL/GenBank/DDBJ whole genome shotgun (WGS) entry which is preliminary data.</text>
</comment>
<dbReference type="Gene3D" id="3.10.129.10">
    <property type="entry name" value="Hotdog Thioesterase"/>
    <property type="match status" value="1"/>
</dbReference>
<gene>
    <name evidence="2" type="ORF">NF348_01230</name>
</gene>
<accession>A0A9Q4ALC5</accession>
<evidence type="ECO:0000259" key="1">
    <source>
        <dbReference type="Pfam" id="PF09500"/>
    </source>
</evidence>
<dbReference type="NCBIfam" id="TIGR02447">
    <property type="entry name" value="yiiD_Cterm"/>
    <property type="match status" value="1"/>
</dbReference>
<proteinExistence type="predicted"/>
<dbReference type="RefSeq" id="WP_254673068.1">
    <property type="nucleotide sequence ID" value="NZ_JAMWDU010000001.1"/>
</dbReference>
<evidence type="ECO:0000313" key="2">
    <source>
        <dbReference type="EMBL" id="MCP8885721.1"/>
    </source>
</evidence>
<dbReference type="AlphaFoldDB" id="A0A9Q4ALC5"/>
<dbReference type="InterPro" id="IPR012660">
    <property type="entry name" value="YiiD_C"/>
</dbReference>
<name>A0A9Q4ALC5_9HYPH</name>